<comment type="similarity">
    <text evidence="1">Belongs to the RelE toxin family.</text>
</comment>
<keyword evidence="4" id="KW-1185">Reference proteome</keyword>
<organism evidence="3 4">
    <name type="scientific">Aromatoleum evansii</name>
    <name type="common">Azoarcus evansii</name>
    <dbReference type="NCBI Taxonomy" id="59406"/>
    <lineage>
        <taxon>Bacteria</taxon>
        <taxon>Pseudomonadati</taxon>
        <taxon>Pseudomonadota</taxon>
        <taxon>Betaproteobacteria</taxon>
        <taxon>Rhodocyclales</taxon>
        <taxon>Rhodocyclaceae</taxon>
        <taxon>Aromatoleum</taxon>
    </lineage>
</organism>
<dbReference type="InterPro" id="IPR007712">
    <property type="entry name" value="RelE/ParE_toxin"/>
</dbReference>
<dbReference type="InterPro" id="IPR035093">
    <property type="entry name" value="RelE/ParE_toxin_dom_sf"/>
</dbReference>
<keyword evidence="2" id="KW-1277">Toxin-antitoxin system</keyword>
<protein>
    <submittedName>
        <fullName evidence="3">Type II toxin-antitoxin system RelE/ParE family toxin</fullName>
    </submittedName>
</protein>
<dbReference type="EMBL" id="CP141259">
    <property type="protein sequence ID" value="WRL45683.1"/>
    <property type="molecule type" value="Genomic_DNA"/>
</dbReference>
<dbReference type="RefSeq" id="WP_407278716.1">
    <property type="nucleotide sequence ID" value="NZ_CP141259.1"/>
</dbReference>
<evidence type="ECO:0000256" key="1">
    <source>
        <dbReference type="ARBA" id="ARBA00006226"/>
    </source>
</evidence>
<dbReference type="Pfam" id="PF05016">
    <property type="entry name" value="ParE_toxin"/>
    <property type="match status" value="1"/>
</dbReference>
<gene>
    <name evidence="3" type="ORF">U5817_21165</name>
</gene>
<evidence type="ECO:0000313" key="3">
    <source>
        <dbReference type="EMBL" id="WRL45683.1"/>
    </source>
</evidence>
<reference evidence="3 4" key="1">
    <citation type="submission" date="2023-12" db="EMBL/GenBank/DDBJ databases">
        <title>A. evansii MAY27, complete genome.</title>
        <authorList>
            <person name="Wang Y."/>
        </authorList>
    </citation>
    <scope>NUCLEOTIDE SEQUENCE [LARGE SCALE GENOMIC DNA]</scope>
    <source>
        <strain evidence="3 4">MAY27</strain>
    </source>
</reference>
<evidence type="ECO:0000256" key="2">
    <source>
        <dbReference type="ARBA" id="ARBA00022649"/>
    </source>
</evidence>
<evidence type="ECO:0000313" key="4">
    <source>
        <dbReference type="Proteomes" id="UP001626593"/>
    </source>
</evidence>
<dbReference type="InterPro" id="IPR051803">
    <property type="entry name" value="TA_system_RelE-like_toxin"/>
</dbReference>
<dbReference type="PANTHER" id="PTHR33755:SF6">
    <property type="entry name" value="PLASMID STABILIZATION SYSTEM PROTEIN"/>
    <property type="match status" value="1"/>
</dbReference>
<accession>A0ABZ1AIW0</accession>
<proteinExistence type="inferred from homology"/>
<dbReference type="Gene3D" id="3.30.2310.20">
    <property type="entry name" value="RelE-like"/>
    <property type="match status" value="1"/>
</dbReference>
<name>A0ABZ1AIW0_AROEV</name>
<sequence>MCKVEWTDEAERDLEDILFFYLEQAGHGVAESVYSRIREQVGSLETFSERARPGRVLGTREFVVSRLPYIAIVHVGDDAVTVLNLIHTARKYPPDHSGT</sequence>
<dbReference type="Proteomes" id="UP001626593">
    <property type="component" value="Chromosome"/>
</dbReference>
<dbReference type="PANTHER" id="PTHR33755">
    <property type="entry name" value="TOXIN PARE1-RELATED"/>
    <property type="match status" value="1"/>
</dbReference>